<dbReference type="Gene3D" id="3.40.50.10540">
    <property type="entry name" value="Crotonobetainyl-coa:carnitine coa-transferase, domain 1"/>
    <property type="match status" value="1"/>
</dbReference>
<dbReference type="Pfam" id="PF02515">
    <property type="entry name" value="CoA_transf_3"/>
    <property type="match status" value="1"/>
</dbReference>
<evidence type="ECO:0000313" key="2">
    <source>
        <dbReference type="EMBL" id="MXP23461.1"/>
    </source>
</evidence>
<evidence type="ECO:0000256" key="1">
    <source>
        <dbReference type="ARBA" id="ARBA00022679"/>
    </source>
</evidence>
<dbReference type="EMBL" id="WMBR01000005">
    <property type="protein sequence ID" value="MXP23461.1"/>
    <property type="molecule type" value="Genomic_DNA"/>
</dbReference>
<accession>A0A6L7GWR3</accession>
<evidence type="ECO:0000313" key="3">
    <source>
        <dbReference type="Proteomes" id="UP000475545"/>
    </source>
</evidence>
<dbReference type="InterPro" id="IPR050483">
    <property type="entry name" value="CoA-transferase_III_domain"/>
</dbReference>
<dbReference type="GO" id="GO:0008410">
    <property type="term" value="F:CoA-transferase activity"/>
    <property type="evidence" value="ECO:0007669"/>
    <property type="project" value="TreeGrafter"/>
</dbReference>
<proteinExistence type="predicted"/>
<sequence length="395" mass="43040">MERMMGPLNGIRVLTVENFISAPLATMWLADAGADVVKVEIPGVGDSSRGVQPSRERDGDHRSLSFMRANRNKRSIELDLKGDADRERFDQLLQSADIFIENLRPSALAGLRLTYDDVKKVNPSIIYGAISGFGLPEFNSGDMPYQPALDVVAQAMGGLMYRPEGADKAPVYPGFPLADIFASANLQSAIYQALFHRERTGEGACIDISMLDGVVAFNELALIMRSALEQDASPGMHGLAAPFGSLPTRDGHIVVAVLGEAVWERFTAAMNKPEITQLPQFASGVLRHQHLAELEEHIHDWIDDLTTEQALEQLAAHGVPAGPVLSMDQVLELDNLHERGMIVTMDDPVWGPTRMAGNPLHSSLMEKIPMSPAPHLGADSADILADWIHEADDAR</sequence>
<dbReference type="AlphaFoldDB" id="A0A6L7GWR3"/>
<dbReference type="PANTHER" id="PTHR48207:SF3">
    <property type="entry name" value="SUCCINATE--HYDROXYMETHYLGLUTARATE COA-TRANSFERASE"/>
    <property type="match status" value="1"/>
</dbReference>
<keyword evidence="1 2" id="KW-0808">Transferase</keyword>
<gene>
    <name evidence="2" type="ORF">GIY30_19155</name>
</gene>
<name>A0A6L7GWR3_9ACTN</name>
<organism evidence="2 3">
    <name type="scientific">Gordonia mangrovi</name>
    <dbReference type="NCBI Taxonomy" id="2665643"/>
    <lineage>
        <taxon>Bacteria</taxon>
        <taxon>Bacillati</taxon>
        <taxon>Actinomycetota</taxon>
        <taxon>Actinomycetes</taxon>
        <taxon>Mycobacteriales</taxon>
        <taxon>Gordoniaceae</taxon>
        <taxon>Gordonia</taxon>
    </lineage>
</organism>
<reference evidence="2 3" key="1">
    <citation type="submission" date="2019-11" db="EMBL/GenBank/DDBJ databases">
        <title>Gordonia sp. nov., a novel actinobacterium isolated from mangrove soil in Hainan.</title>
        <authorList>
            <person name="Huang X."/>
            <person name="Xie Y."/>
            <person name="Chu X."/>
            <person name="Xiao K."/>
        </authorList>
    </citation>
    <scope>NUCLEOTIDE SEQUENCE [LARGE SCALE GENOMIC DNA]</scope>
    <source>
        <strain evidence="2 3">HNM0687</strain>
    </source>
</reference>
<dbReference type="SUPFAM" id="SSF89796">
    <property type="entry name" value="CoA-transferase family III (CaiB/BaiF)"/>
    <property type="match status" value="1"/>
</dbReference>
<keyword evidence="3" id="KW-1185">Reference proteome</keyword>
<comment type="caution">
    <text evidence="2">The sequence shown here is derived from an EMBL/GenBank/DDBJ whole genome shotgun (WGS) entry which is preliminary data.</text>
</comment>
<dbReference type="PANTHER" id="PTHR48207">
    <property type="entry name" value="SUCCINATE--HYDROXYMETHYLGLUTARATE COA-TRANSFERASE"/>
    <property type="match status" value="1"/>
</dbReference>
<dbReference type="InterPro" id="IPR023606">
    <property type="entry name" value="CoA-Trfase_III_dom_1_sf"/>
</dbReference>
<protein>
    <submittedName>
        <fullName evidence="2">CoA transferase</fullName>
    </submittedName>
</protein>
<dbReference type="InterPro" id="IPR044855">
    <property type="entry name" value="CoA-Trfase_III_dom3_sf"/>
</dbReference>
<dbReference type="Gene3D" id="3.30.1540.10">
    <property type="entry name" value="formyl-coa transferase, domain 3"/>
    <property type="match status" value="1"/>
</dbReference>
<dbReference type="InterPro" id="IPR003673">
    <property type="entry name" value="CoA-Trfase_fam_III"/>
</dbReference>
<dbReference type="Proteomes" id="UP000475545">
    <property type="component" value="Unassembled WGS sequence"/>
</dbReference>